<gene>
    <name evidence="5" type="ORF">MUO15_06220</name>
</gene>
<dbReference type="SUPFAM" id="SSF56176">
    <property type="entry name" value="FAD-binding/transporter-associated domain-like"/>
    <property type="match status" value="1"/>
</dbReference>
<dbReference type="EMBL" id="CP095075">
    <property type="protein sequence ID" value="UOR13086.1"/>
    <property type="molecule type" value="Genomic_DNA"/>
</dbReference>
<keyword evidence="2" id="KW-0274">FAD</keyword>
<evidence type="ECO:0000256" key="1">
    <source>
        <dbReference type="ARBA" id="ARBA00022630"/>
    </source>
</evidence>
<keyword evidence="1" id="KW-0285">Flavoprotein</keyword>
<dbReference type="PANTHER" id="PTHR11748">
    <property type="entry name" value="D-LACTATE DEHYDROGENASE"/>
    <property type="match status" value="1"/>
</dbReference>
<dbReference type="PROSITE" id="PS51387">
    <property type="entry name" value="FAD_PCMH"/>
    <property type="match status" value="1"/>
</dbReference>
<proteinExistence type="predicted"/>
<dbReference type="InterPro" id="IPR016169">
    <property type="entry name" value="FAD-bd_PCMH_sub2"/>
</dbReference>
<accession>A0ABY4HE56</accession>
<sequence length="430" mass="47581">MELKELLDETVIPNKTFGNNGLSAVTPRSEKEIAEILKLAHEEGKKASIISGGTKRGYGGLIEEYDYLLSLANYKGIVEHTVGDMTVTVKPGTTIRELQSYLKEHNQMVSIDPNWPNDSTIGGVIAANESGPKRLKYGSARDLVIGLRVVYPDGSIIRTGGKVVKNVAGYDMNKLFIGSMGTLGVISEITLKLRPTPKYESLVVLSMQEDKLEELRSFAVEIQDSMIEPASLELLNPALSNKLLNRSGYNLLISFEDVENSVHFQEDWVEGHKPNGAKTDLLTGDDAREFWKEFSSLAPNGLQDQDVEEYLEAVLKIASKNLHVLDIIEETQRIQGKYHVEIEAHGGVGHGISHLILKGSQSSVTSAISHMQDFTKLKSGYATIKHLPLKLRSELNVWGETPSYYFLLQGIKAKVDPNNTLNYKRFIGGI</sequence>
<keyword evidence="6" id="KW-1185">Reference proteome</keyword>
<evidence type="ECO:0000256" key="2">
    <source>
        <dbReference type="ARBA" id="ARBA00022827"/>
    </source>
</evidence>
<dbReference type="Proteomes" id="UP000830326">
    <property type="component" value="Chromosome"/>
</dbReference>
<evidence type="ECO:0000256" key="3">
    <source>
        <dbReference type="ARBA" id="ARBA00023002"/>
    </source>
</evidence>
<name>A0ABY4HE56_9BACI</name>
<evidence type="ECO:0000313" key="5">
    <source>
        <dbReference type="EMBL" id="UOR13086.1"/>
    </source>
</evidence>
<keyword evidence="3" id="KW-0560">Oxidoreductase</keyword>
<evidence type="ECO:0000259" key="4">
    <source>
        <dbReference type="PROSITE" id="PS51387"/>
    </source>
</evidence>
<dbReference type="InterPro" id="IPR006094">
    <property type="entry name" value="Oxid_FAD_bind_N"/>
</dbReference>
<dbReference type="InterPro" id="IPR016166">
    <property type="entry name" value="FAD-bd_PCMH"/>
</dbReference>
<feature type="domain" description="FAD-binding PCMH-type" evidence="4">
    <location>
        <begin position="17"/>
        <end position="196"/>
    </location>
</feature>
<dbReference type="SUPFAM" id="SSF55103">
    <property type="entry name" value="FAD-linked oxidases, C-terminal domain"/>
    <property type="match status" value="1"/>
</dbReference>
<dbReference type="InterPro" id="IPR016164">
    <property type="entry name" value="FAD-linked_Oxase-like_C"/>
</dbReference>
<dbReference type="InterPro" id="IPR036318">
    <property type="entry name" value="FAD-bd_PCMH-like_sf"/>
</dbReference>
<protein>
    <submittedName>
        <fullName evidence="5">FAD-binding oxidoreductase</fullName>
    </submittedName>
</protein>
<dbReference type="PANTHER" id="PTHR11748:SF103">
    <property type="entry name" value="GLYCOLATE OXIDASE SUBUNIT GLCE"/>
    <property type="match status" value="1"/>
</dbReference>
<evidence type="ECO:0000313" key="6">
    <source>
        <dbReference type="Proteomes" id="UP000830326"/>
    </source>
</evidence>
<organism evidence="5 6">
    <name type="scientific">Halobacillus amylolyticus</name>
    <dbReference type="NCBI Taxonomy" id="2932259"/>
    <lineage>
        <taxon>Bacteria</taxon>
        <taxon>Bacillati</taxon>
        <taxon>Bacillota</taxon>
        <taxon>Bacilli</taxon>
        <taxon>Bacillales</taxon>
        <taxon>Bacillaceae</taxon>
        <taxon>Halobacillus</taxon>
    </lineage>
</organism>
<reference evidence="5" key="1">
    <citation type="submission" date="2022-04" db="EMBL/GenBank/DDBJ databases">
        <title>Halobacillus sp. isolated from saltern.</title>
        <authorList>
            <person name="Won M."/>
            <person name="Lee C.-M."/>
            <person name="Woen H.-Y."/>
            <person name="Kwon S.-W."/>
        </authorList>
    </citation>
    <scope>NUCLEOTIDE SEQUENCE</scope>
    <source>
        <strain evidence="5">SSHM10-5</strain>
    </source>
</reference>
<dbReference type="Gene3D" id="3.30.465.10">
    <property type="match status" value="1"/>
</dbReference>
<dbReference type="Pfam" id="PF01565">
    <property type="entry name" value="FAD_binding_4"/>
    <property type="match status" value="1"/>
</dbReference>
<dbReference type="RefSeq" id="WP_245034422.1">
    <property type="nucleotide sequence ID" value="NZ_CP095075.1"/>
</dbReference>